<evidence type="ECO:0000256" key="1">
    <source>
        <dbReference type="SAM" id="MobiDB-lite"/>
    </source>
</evidence>
<proteinExistence type="predicted"/>
<dbReference type="KEGG" id="tet:TTHERM_00393260"/>
<dbReference type="RefSeq" id="XP_001011897.2">
    <property type="nucleotide sequence ID" value="XM_001011897.2"/>
</dbReference>
<dbReference type="Pfam" id="PF08311">
    <property type="entry name" value="Mad3_BUB1_I"/>
    <property type="match status" value="1"/>
</dbReference>
<evidence type="ECO:0000313" key="4">
    <source>
        <dbReference type="Proteomes" id="UP000009168"/>
    </source>
</evidence>
<feature type="region of interest" description="Disordered" evidence="1">
    <location>
        <begin position="453"/>
        <end position="484"/>
    </location>
</feature>
<feature type="compositionally biased region" description="Polar residues" evidence="1">
    <location>
        <begin position="469"/>
        <end position="478"/>
    </location>
</feature>
<feature type="compositionally biased region" description="Polar residues" evidence="1">
    <location>
        <begin position="610"/>
        <end position="630"/>
    </location>
</feature>
<evidence type="ECO:0000259" key="2">
    <source>
        <dbReference type="PROSITE" id="PS51489"/>
    </source>
</evidence>
<dbReference type="AlphaFoldDB" id="Q233C8"/>
<feature type="domain" description="BUB1 N-terminal" evidence="2">
    <location>
        <begin position="54"/>
        <end position="224"/>
    </location>
</feature>
<keyword evidence="4" id="KW-1185">Reference proteome</keyword>
<dbReference type="InterPro" id="IPR013212">
    <property type="entry name" value="Mad3/Bub1_I"/>
</dbReference>
<protein>
    <submittedName>
        <fullName evidence="3">Mad3/BUB1-like region 1 protein</fullName>
    </submittedName>
</protein>
<reference evidence="4" key="1">
    <citation type="journal article" date="2006" name="PLoS Biol.">
        <title>Macronuclear genome sequence of the ciliate Tetrahymena thermophila, a model eukaryote.</title>
        <authorList>
            <person name="Eisen J.A."/>
            <person name="Coyne R.S."/>
            <person name="Wu M."/>
            <person name="Wu D."/>
            <person name="Thiagarajan M."/>
            <person name="Wortman J.R."/>
            <person name="Badger J.H."/>
            <person name="Ren Q."/>
            <person name="Amedeo P."/>
            <person name="Jones K.M."/>
            <person name="Tallon L.J."/>
            <person name="Delcher A.L."/>
            <person name="Salzberg S.L."/>
            <person name="Silva J.C."/>
            <person name="Haas B.J."/>
            <person name="Majoros W.H."/>
            <person name="Farzad M."/>
            <person name="Carlton J.M."/>
            <person name="Smith R.K. Jr."/>
            <person name="Garg J."/>
            <person name="Pearlman R.E."/>
            <person name="Karrer K.M."/>
            <person name="Sun L."/>
            <person name="Manning G."/>
            <person name="Elde N.C."/>
            <person name="Turkewitz A.P."/>
            <person name="Asai D.J."/>
            <person name="Wilkes D.E."/>
            <person name="Wang Y."/>
            <person name="Cai H."/>
            <person name="Collins K."/>
            <person name="Stewart B.A."/>
            <person name="Lee S.R."/>
            <person name="Wilamowska K."/>
            <person name="Weinberg Z."/>
            <person name="Ruzzo W.L."/>
            <person name="Wloga D."/>
            <person name="Gaertig J."/>
            <person name="Frankel J."/>
            <person name="Tsao C.-C."/>
            <person name="Gorovsky M.A."/>
            <person name="Keeling P.J."/>
            <person name="Waller R.F."/>
            <person name="Patron N.J."/>
            <person name="Cherry J.M."/>
            <person name="Stover N.A."/>
            <person name="Krieger C.J."/>
            <person name="del Toro C."/>
            <person name="Ryder H.F."/>
            <person name="Williamson S.C."/>
            <person name="Barbeau R.A."/>
            <person name="Hamilton E.P."/>
            <person name="Orias E."/>
        </authorList>
    </citation>
    <scope>NUCLEOTIDE SEQUENCE [LARGE SCALE GENOMIC DNA]</scope>
    <source>
        <strain evidence="4">SB210</strain>
    </source>
</reference>
<evidence type="ECO:0000313" key="3">
    <source>
        <dbReference type="EMBL" id="EAR91652.2"/>
    </source>
</evidence>
<accession>Q233C8</accession>
<dbReference type="EMBL" id="GG662770">
    <property type="protein sequence ID" value="EAR91652.2"/>
    <property type="molecule type" value="Genomic_DNA"/>
</dbReference>
<dbReference type="SMART" id="SM00777">
    <property type="entry name" value="Mad3_BUB1_I"/>
    <property type="match status" value="1"/>
</dbReference>
<feature type="compositionally biased region" description="Low complexity" evidence="1">
    <location>
        <begin position="453"/>
        <end position="462"/>
    </location>
</feature>
<sequence>MMNLGSYFQSELKEVYEQEGLVDNHYSLLFQSQNASQKFTKKQISDKLSEYKTLISQIDAQEDPMATWEEYLDFLMNYQDRTISEINYQIFQELEKFTKYSCERDYIKRDHRCVRFWIEYSDMCKDKEDVIYHMEENEIGVNSAFFYEEICKITEMKMDYQQADRYILEGKYSQAQPEAKMNEVVTQFEQRMEQRINRLKQLMSMQIMYDNQLSDSKKRKRFEFDLRSDNFQEQQQPIIRKNLGKNNNMIKEEYDHKGVKFGNKRFSNGSYFGVSKMKQKKKQLPDKVYIGDGINIFVDEEYRQEVFPNSTILVTEYQNLVEEINEYLVNNHQDFIVQSQSQRQQQQINQMQFFSQQLMNSTQLSQKNKHELINSLQTDMFYCKKSAFEIDLQTSWIGREEKKYKSFEVMESQKNSQQIVQFNICDFIFENTSPSEQSPQLGLILKNQNLNGQKQNKTNLNNKGRELYQDNSNTPQRSPQKKKSGIIECESVFGSQSPYKFSSKQYGFYQSTQNNQKNKRQQIRNVNSQYDPSPLQNSSKRISLNYSNYQINEESQNNQKADECSQNLQFSSYNFNQNQQVSIEKSPLKLANEDFKQRVSKLSNRKSIDFNCNNQNTEQTKQKSPQSSEKFSNKEESLNKFYIDSIKKLNFCSENSKQVEDKQNIFDFSKNCSNNFPNKQQNSYYHTEQEYDSDQSFQNSCLNKAFHNDINKIKSDDDDDNDEGEDIDNDCDKSSSFDLCSDQYSFLKNNNLSKSSKLSECVRSRRSLKFENVDIFNKNDLFISPNKEKLRMSSKRASAKKSVEKLRNTHQTIATILNKQNLNNQSFQSIQFSQEFSQVNHPQHPQDTFFSPNSLDDNIFKIIPPPKRKSIMNNKAKKTKKINICEDDDNDYEYAQNISLSDEINSKKSLTEQEDEEINDMLDQYCFSNENKFINQNIQNSLSNFTDSLQEKENQNLIINQRKSKSQNSMPRKALQQLPIEEFTEEAVFIDNPILPLFLSNNNLHDDAFYASSISNQENENQLFYSHNQFRNSRNGRSHQNQNSNHEQHKSNFDEINFHLNEESQFNQNLEEILSKSICQNNHKNDFQNQHHSNLEVSNQSLNNLISKTKQHHRNDNIHINEGFKEDQLFNHIIEETCFKNEKKLKTIKRMN</sequence>
<dbReference type="HOGENOM" id="CLU_279069_0_0_1"/>
<dbReference type="PROSITE" id="PS51489">
    <property type="entry name" value="BUB1_N"/>
    <property type="match status" value="1"/>
</dbReference>
<feature type="region of interest" description="Disordered" evidence="1">
    <location>
        <begin position="606"/>
        <end position="633"/>
    </location>
</feature>
<organism evidence="3 4">
    <name type="scientific">Tetrahymena thermophila (strain SB210)</name>
    <dbReference type="NCBI Taxonomy" id="312017"/>
    <lineage>
        <taxon>Eukaryota</taxon>
        <taxon>Sar</taxon>
        <taxon>Alveolata</taxon>
        <taxon>Ciliophora</taxon>
        <taxon>Intramacronucleata</taxon>
        <taxon>Oligohymenophorea</taxon>
        <taxon>Hymenostomatida</taxon>
        <taxon>Tetrahymenina</taxon>
        <taxon>Tetrahymenidae</taxon>
        <taxon>Tetrahymena</taxon>
    </lineage>
</organism>
<dbReference type="GeneID" id="7822741"/>
<dbReference type="Proteomes" id="UP000009168">
    <property type="component" value="Unassembled WGS sequence"/>
</dbReference>
<dbReference type="InParanoid" id="Q233C8"/>
<dbReference type="Gene3D" id="1.25.40.430">
    <property type="match status" value="1"/>
</dbReference>
<dbReference type="OrthoDB" id="248495at2759"/>
<gene>
    <name evidence="3" type="ORF">TTHERM_00393260</name>
</gene>
<name>Q233C8_TETTS</name>